<dbReference type="SUPFAM" id="SSF53720">
    <property type="entry name" value="ALDH-like"/>
    <property type="match status" value="1"/>
</dbReference>
<name>A0ABR6IUY0_9HYPH</name>
<reference evidence="4 5" key="1">
    <citation type="submission" date="2020-08" db="EMBL/GenBank/DDBJ databases">
        <title>Genomic Encyclopedia of Type Strains, Phase IV (KMG-V): Genome sequencing to study the core and pangenomes of soil and plant-associated prokaryotes.</title>
        <authorList>
            <person name="Whitman W."/>
        </authorList>
    </citation>
    <scope>NUCLEOTIDE SEQUENCE [LARGE SCALE GENOMIC DNA]</scope>
    <source>
        <strain evidence="4 5">SEMIA 4087</strain>
    </source>
</reference>
<sequence>MAIVVDGKLRSGLFYEPTVLRDATVAMKIAREETFGPVAPLFRFSTEDQAVAMSNDTPFGLASYLFTRDISRAFRVAEALEFGMVESILARSRQLRRRSEASKGPVSAARALTMALKNSLS</sequence>
<comment type="caution">
    <text evidence="4">The sequence shown here is derived from an EMBL/GenBank/DDBJ whole genome shotgun (WGS) entry which is preliminary data.</text>
</comment>
<evidence type="ECO:0000259" key="3">
    <source>
        <dbReference type="Pfam" id="PF00171"/>
    </source>
</evidence>
<dbReference type="PANTHER" id="PTHR43353:SF5">
    <property type="entry name" value="SUCCINATE-SEMIALDEHYDE DEHYDROGENASE, MITOCHONDRIAL"/>
    <property type="match status" value="1"/>
</dbReference>
<keyword evidence="5" id="KW-1185">Reference proteome</keyword>
<dbReference type="Pfam" id="PF00171">
    <property type="entry name" value="Aldedh"/>
    <property type="match status" value="1"/>
</dbReference>
<feature type="domain" description="Aldehyde dehydrogenase" evidence="3">
    <location>
        <begin position="3"/>
        <end position="86"/>
    </location>
</feature>
<evidence type="ECO:0000256" key="2">
    <source>
        <dbReference type="ARBA" id="ARBA00023002"/>
    </source>
</evidence>
<dbReference type="EMBL" id="JACIFX010000008">
    <property type="protein sequence ID" value="MBB4231711.1"/>
    <property type="molecule type" value="Genomic_DNA"/>
</dbReference>
<dbReference type="InterPro" id="IPR016163">
    <property type="entry name" value="Ald_DH_C"/>
</dbReference>
<dbReference type="InterPro" id="IPR015590">
    <property type="entry name" value="Aldehyde_DH_dom"/>
</dbReference>
<evidence type="ECO:0000256" key="1">
    <source>
        <dbReference type="ARBA" id="ARBA00009986"/>
    </source>
</evidence>
<comment type="similarity">
    <text evidence="1">Belongs to the aldehyde dehydrogenase family.</text>
</comment>
<evidence type="ECO:0000313" key="5">
    <source>
        <dbReference type="Proteomes" id="UP000551353"/>
    </source>
</evidence>
<gene>
    <name evidence="4" type="ORF">GGD56_005589</name>
</gene>
<keyword evidence="2" id="KW-0560">Oxidoreductase</keyword>
<dbReference type="InterPro" id="IPR050740">
    <property type="entry name" value="Aldehyde_DH_Superfamily"/>
</dbReference>
<protein>
    <submittedName>
        <fullName evidence="4">Acyl-CoA reductase-like NAD-dependent aldehyde dehydrogenase</fullName>
    </submittedName>
</protein>
<dbReference type="PANTHER" id="PTHR43353">
    <property type="entry name" value="SUCCINATE-SEMIALDEHYDE DEHYDROGENASE, MITOCHONDRIAL"/>
    <property type="match status" value="1"/>
</dbReference>
<accession>A0ABR6IUY0</accession>
<dbReference type="InterPro" id="IPR016161">
    <property type="entry name" value="Ald_DH/histidinol_DH"/>
</dbReference>
<evidence type="ECO:0000313" key="4">
    <source>
        <dbReference type="EMBL" id="MBB4231711.1"/>
    </source>
</evidence>
<organism evidence="4 5">
    <name type="scientific">Rhizobium mongolense</name>
    <dbReference type="NCBI Taxonomy" id="57676"/>
    <lineage>
        <taxon>Bacteria</taxon>
        <taxon>Pseudomonadati</taxon>
        <taxon>Pseudomonadota</taxon>
        <taxon>Alphaproteobacteria</taxon>
        <taxon>Hyphomicrobiales</taxon>
        <taxon>Rhizobiaceae</taxon>
        <taxon>Rhizobium/Agrobacterium group</taxon>
        <taxon>Rhizobium</taxon>
    </lineage>
</organism>
<proteinExistence type="inferred from homology"/>
<dbReference type="Proteomes" id="UP000551353">
    <property type="component" value="Unassembled WGS sequence"/>
</dbReference>
<dbReference type="Gene3D" id="3.40.309.10">
    <property type="entry name" value="Aldehyde Dehydrogenase, Chain A, domain 2"/>
    <property type="match status" value="1"/>
</dbReference>